<gene>
    <name evidence="1" type="ordered locus">MMAR_0364</name>
</gene>
<evidence type="ECO:0000313" key="1">
    <source>
        <dbReference type="EMBL" id="ACC38831.1"/>
    </source>
</evidence>
<dbReference type="eggNOG" id="ENOG50321XB">
    <property type="taxonomic scope" value="Bacteria"/>
</dbReference>
<keyword evidence="2" id="KW-1185">Reference proteome</keyword>
<dbReference type="HOGENOM" id="CLU_2718118_0_0_11"/>
<accession>B2HLT2</accession>
<name>B2HLT2_MYCMM</name>
<dbReference type="STRING" id="216594.MMAR_0364"/>
<dbReference type="EMBL" id="CP000854">
    <property type="protein sequence ID" value="ACC38831.1"/>
    <property type="molecule type" value="Genomic_DNA"/>
</dbReference>
<proteinExistence type="predicted"/>
<dbReference type="KEGG" id="mmi:MMAR_0364"/>
<sequence length="72" mass="7996">MLHEIATIRLRLKSRLASTAHRGGIRPSKTGASVVQANVNFYRRAGNIPIRAHLLDEGLVRRGTGRWPGRVL</sequence>
<dbReference type="Proteomes" id="UP000001190">
    <property type="component" value="Chromosome"/>
</dbReference>
<dbReference type="AlphaFoldDB" id="B2HLT2"/>
<evidence type="ECO:0000313" key="2">
    <source>
        <dbReference type="Proteomes" id="UP000001190"/>
    </source>
</evidence>
<protein>
    <submittedName>
        <fullName evidence="1">Uncharacterized protein</fullName>
    </submittedName>
</protein>
<reference evidence="1 2" key="1">
    <citation type="journal article" date="2008" name="Genome Res.">
        <title>Insights from the complete genome sequence of Mycobacterium marinum on the evolution of Mycobacterium tuberculosis.</title>
        <authorList>
            <person name="Stinear T.P."/>
            <person name="Seemann T."/>
            <person name="Harrison P.F."/>
            <person name="Jenkin G.A."/>
            <person name="Davies J.K."/>
            <person name="Johnson P.D."/>
            <person name="Abdellah Z."/>
            <person name="Arrowsmith C."/>
            <person name="Chillingworth T."/>
            <person name="Churcher C."/>
            <person name="Clarke K."/>
            <person name="Cronin A."/>
            <person name="Davis P."/>
            <person name="Goodhead I."/>
            <person name="Holroyd N."/>
            <person name="Jagels K."/>
            <person name="Lord A."/>
            <person name="Moule S."/>
            <person name="Mungall K."/>
            <person name="Norbertczak H."/>
            <person name="Quail M.A."/>
            <person name="Rabbinowitsch E."/>
            <person name="Walker D."/>
            <person name="White B."/>
            <person name="Whitehead S."/>
            <person name="Small P.L."/>
            <person name="Brosch R."/>
            <person name="Ramakrishnan L."/>
            <person name="Fischbach M.A."/>
            <person name="Parkhill J."/>
            <person name="Cole S.T."/>
        </authorList>
    </citation>
    <scope>NUCLEOTIDE SEQUENCE [LARGE SCALE GENOMIC DNA]</scope>
    <source>
        <strain evidence="2">ATCC BAA-535 / M</strain>
    </source>
</reference>
<organism evidence="1 2">
    <name type="scientific">Mycobacterium marinum (strain ATCC BAA-535 / M)</name>
    <dbReference type="NCBI Taxonomy" id="216594"/>
    <lineage>
        <taxon>Bacteria</taxon>
        <taxon>Bacillati</taxon>
        <taxon>Actinomycetota</taxon>
        <taxon>Actinomycetes</taxon>
        <taxon>Mycobacteriales</taxon>
        <taxon>Mycobacteriaceae</taxon>
        <taxon>Mycobacterium</taxon>
        <taxon>Mycobacterium ulcerans group</taxon>
    </lineage>
</organism>